<gene>
    <name evidence="1" type="ORF">HUT05_24690</name>
</gene>
<dbReference type="AlphaFoldDB" id="A0A7H8TB95"/>
<dbReference type="Proteomes" id="UP000509418">
    <property type="component" value="Chromosome"/>
</dbReference>
<organism evidence="1 2">
    <name type="scientific">Streptomyces chartreusis</name>
    <dbReference type="NCBI Taxonomy" id="1969"/>
    <lineage>
        <taxon>Bacteria</taxon>
        <taxon>Bacillati</taxon>
        <taxon>Actinomycetota</taxon>
        <taxon>Actinomycetes</taxon>
        <taxon>Kitasatosporales</taxon>
        <taxon>Streptomycetaceae</taxon>
        <taxon>Streptomyces</taxon>
    </lineage>
</organism>
<reference evidence="1 2" key="1">
    <citation type="submission" date="2020-06" db="EMBL/GenBank/DDBJ databases">
        <title>Genome mining for natural products.</title>
        <authorList>
            <person name="Zhang B."/>
            <person name="Shi J."/>
            <person name="Ge H."/>
        </authorList>
    </citation>
    <scope>NUCLEOTIDE SEQUENCE [LARGE SCALE GENOMIC DNA]</scope>
    <source>
        <strain evidence="1 2">NA02069</strain>
    </source>
</reference>
<accession>A0A7H8TB95</accession>
<evidence type="ECO:0000313" key="1">
    <source>
        <dbReference type="EMBL" id="QKZ20268.1"/>
    </source>
</evidence>
<sequence length="64" mass="7264">MPRFQVRGAAQTMWTDETLHVDANVSARSAGHALTKVAEHVEAEHEGFYFHDERATVEQVEGRR</sequence>
<keyword evidence="2" id="KW-1185">Reference proteome</keyword>
<protein>
    <submittedName>
        <fullName evidence="1">Uncharacterized protein</fullName>
    </submittedName>
</protein>
<proteinExistence type="predicted"/>
<name>A0A7H8TB95_STRCX</name>
<dbReference type="RefSeq" id="WP_176576328.1">
    <property type="nucleotide sequence ID" value="NZ_CP056041.1"/>
</dbReference>
<evidence type="ECO:0000313" key="2">
    <source>
        <dbReference type="Proteomes" id="UP000509418"/>
    </source>
</evidence>
<dbReference type="EMBL" id="CP056041">
    <property type="protein sequence ID" value="QKZ20268.1"/>
    <property type="molecule type" value="Genomic_DNA"/>
</dbReference>